<dbReference type="InterPro" id="IPR001182">
    <property type="entry name" value="FtsW/RodA"/>
</dbReference>
<evidence type="ECO:0000256" key="2">
    <source>
        <dbReference type="ARBA" id="ARBA00022692"/>
    </source>
</evidence>
<evidence type="ECO:0000313" key="8">
    <source>
        <dbReference type="Proteomes" id="UP001516588"/>
    </source>
</evidence>
<keyword evidence="3" id="KW-0133">Cell shape</keyword>
<dbReference type="RefSeq" id="WP_226384794.1">
    <property type="nucleotide sequence ID" value="NZ_JADCKA010000002.1"/>
</dbReference>
<dbReference type="EMBL" id="JADCKA010000002">
    <property type="protein sequence ID" value="MBE5035129.1"/>
    <property type="molecule type" value="Genomic_DNA"/>
</dbReference>
<sequence length="370" mass="40906">MGYIRGLFKNIPKPLYILPVVFAVISIVMMLSTSYDDGIVISRTVIVQTAAYILGFAAVFIISRMNYSVLEEIQKPLYIFSVLFLLTPYLPVIGVEQYGARSWINIGITTFQPSEIVKITFVILMAIYLNKHRDELNHLKDFFKAVLYAAPIILIVLKDDFGSAAVFIIIFIAMILFAGIDLKLFGKIALVAVIAIPFLFKLLDAYQQQRITAFLYPNDLSIPANYQVWQSKVAIGSGGLFGKGLFNGEIKDLDFLPVRNSDFIFSVICEELGFIGGAILIGLLVWFVISLLKLSFDVKDGFGSLVVIGFLGMFAAQIFENIAMCMGFMPVTGITLPFISYGGSSILSNMICVGIILNIAISNRGVAFIR</sequence>
<evidence type="ECO:0000256" key="1">
    <source>
        <dbReference type="ARBA" id="ARBA00004141"/>
    </source>
</evidence>
<feature type="transmembrane region" description="Helical" evidence="6">
    <location>
        <begin position="141"/>
        <end position="157"/>
    </location>
</feature>
<evidence type="ECO:0000256" key="5">
    <source>
        <dbReference type="ARBA" id="ARBA00023136"/>
    </source>
</evidence>
<keyword evidence="5 6" id="KW-0472">Membrane</keyword>
<comment type="subcellular location">
    <subcellularLocation>
        <location evidence="1">Membrane</location>
        <topology evidence="1">Multi-pass membrane protein</topology>
    </subcellularLocation>
</comment>
<name>A0ABR9QW72_9FIRM</name>
<feature type="transmembrane region" description="Helical" evidence="6">
    <location>
        <begin position="45"/>
        <end position="65"/>
    </location>
</feature>
<gene>
    <name evidence="7" type="ORF">INF20_02400</name>
</gene>
<accession>A0ABR9QW72</accession>
<feature type="transmembrane region" description="Helical" evidence="6">
    <location>
        <begin position="77"/>
        <end position="94"/>
    </location>
</feature>
<comment type="caution">
    <text evidence="7">The sequence shown here is derived from an EMBL/GenBank/DDBJ whole genome shotgun (WGS) entry which is preliminary data.</text>
</comment>
<keyword evidence="2 6" id="KW-0812">Transmembrane</keyword>
<evidence type="ECO:0000313" key="7">
    <source>
        <dbReference type="EMBL" id="MBE5035129.1"/>
    </source>
</evidence>
<feature type="transmembrane region" description="Helical" evidence="6">
    <location>
        <begin position="263"/>
        <end position="289"/>
    </location>
</feature>
<keyword evidence="8" id="KW-1185">Reference proteome</keyword>
<dbReference type="Pfam" id="PF01098">
    <property type="entry name" value="FTSW_RODA_SPOVE"/>
    <property type="match status" value="1"/>
</dbReference>
<feature type="transmembrane region" description="Helical" evidence="6">
    <location>
        <begin position="106"/>
        <end position="129"/>
    </location>
</feature>
<evidence type="ECO:0000256" key="3">
    <source>
        <dbReference type="ARBA" id="ARBA00022960"/>
    </source>
</evidence>
<organism evidence="7 8">
    <name type="scientific">Gallibacter intestinalis</name>
    <dbReference type="NCBI Taxonomy" id="2779356"/>
    <lineage>
        <taxon>Bacteria</taxon>
        <taxon>Bacillati</taxon>
        <taxon>Bacillota</taxon>
        <taxon>Clostridia</taxon>
        <taxon>Eubacteriales</taxon>
        <taxon>Eubacteriaceae</taxon>
        <taxon>Gallibacter</taxon>
    </lineage>
</organism>
<evidence type="ECO:0000256" key="4">
    <source>
        <dbReference type="ARBA" id="ARBA00022989"/>
    </source>
</evidence>
<dbReference type="PANTHER" id="PTHR30474">
    <property type="entry name" value="CELL CYCLE PROTEIN"/>
    <property type="match status" value="1"/>
</dbReference>
<feature type="transmembrane region" description="Helical" evidence="6">
    <location>
        <begin position="188"/>
        <end position="206"/>
    </location>
</feature>
<protein>
    <submittedName>
        <fullName evidence="7">Rod shape-determining protein RodA</fullName>
    </submittedName>
</protein>
<feature type="transmembrane region" description="Helical" evidence="6">
    <location>
        <begin position="163"/>
        <end position="181"/>
    </location>
</feature>
<feature type="transmembrane region" description="Helical" evidence="6">
    <location>
        <begin position="301"/>
        <end position="319"/>
    </location>
</feature>
<keyword evidence="4 6" id="KW-1133">Transmembrane helix</keyword>
<dbReference type="PANTHER" id="PTHR30474:SF1">
    <property type="entry name" value="PEPTIDOGLYCAN GLYCOSYLTRANSFERASE MRDB"/>
    <property type="match status" value="1"/>
</dbReference>
<feature type="transmembrane region" description="Helical" evidence="6">
    <location>
        <begin position="15"/>
        <end position="33"/>
    </location>
</feature>
<feature type="transmembrane region" description="Helical" evidence="6">
    <location>
        <begin position="339"/>
        <end position="361"/>
    </location>
</feature>
<proteinExistence type="predicted"/>
<evidence type="ECO:0000256" key="6">
    <source>
        <dbReference type="SAM" id="Phobius"/>
    </source>
</evidence>
<dbReference type="Proteomes" id="UP001516588">
    <property type="component" value="Unassembled WGS sequence"/>
</dbReference>
<reference evidence="7 8" key="1">
    <citation type="submission" date="2020-10" db="EMBL/GenBank/DDBJ databases">
        <title>ChiBAC.</title>
        <authorList>
            <person name="Zenner C."/>
            <person name="Hitch T.C.A."/>
            <person name="Clavel T."/>
        </authorList>
    </citation>
    <scope>NUCLEOTIDE SEQUENCE [LARGE SCALE GENOMIC DNA]</scope>
    <source>
        <strain evidence="7 8">DSM 108706</strain>
    </source>
</reference>